<dbReference type="GO" id="GO:0004519">
    <property type="term" value="F:endonuclease activity"/>
    <property type="evidence" value="ECO:0007669"/>
    <property type="project" value="InterPro"/>
</dbReference>
<evidence type="ECO:0000313" key="3">
    <source>
        <dbReference type="Proteomes" id="UP000822271"/>
    </source>
</evidence>
<proteinExistence type="predicted"/>
<dbReference type="RefSeq" id="WP_258015554.1">
    <property type="nucleotide sequence ID" value="NZ_RAUE01000062.1"/>
</dbReference>
<reference evidence="2" key="1">
    <citation type="submission" date="2018-09" db="EMBL/GenBank/DDBJ databases">
        <authorList>
            <person name="Groschel M."/>
            <person name="Kohl T."/>
            <person name="Conchillo-Sole O."/>
            <person name="Mamat U."/>
            <person name="Yero D."/>
            <person name="Niemann S."/>
            <person name="Daura X."/>
            <person name="Gibert I."/>
        </authorList>
    </citation>
    <scope>NUCLEOTIDE SEQUENCE</scope>
    <source>
        <strain evidence="2">OG156</strain>
    </source>
</reference>
<name>A0AAW3SBS7_STEMA</name>
<feature type="non-terminal residue" evidence="2">
    <location>
        <position position="1"/>
    </location>
</feature>
<protein>
    <submittedName>
        <fullName evidence="2">Terminase large subunit</fullName>
    </submittedName>
</protein>
<dbReference type="AlphaFoldDB" id="A0AAW3SBS7"/>
<evidence type="ECO:0000259" key="1">
    <source>
        <dbReference type="Pfam" id="PF20441"/>
    </source>
</evidence>
<comment type="caution">
    <text evidence="2">The sequence shown here is derived from an EMBL/GenBank/DDBJ whole genome shotgun (WGS) entry which is preliminary data.</text>
</comment>
<dbReference type="EMBL" id="RAUE01000062">
    <property type="protein sequence ID" value="MBA0313749.1"/>
    <property type="molecule type" value="Genomic_DNA"/>
</dbReference>
<dbReference type="InterPro" id="IPR005021">
    <property type="entry name" value="Terminase_largesu-like"/>
</dbReference>
<organism evidence="2 3">
    <name type="scientific">Stenotrophomonas maltophilia</name>
    <name type="common">Pseudomonas maltophilia</name>
    <name type="synonym">Xanthomonas maltophilia</name>
    <dbReference type="NCBI Taxonomy" id="40324"/>
    <lineage>
        <taxon>Bacteria</taxon>
        <taxon>Pseudomonadati</taxon>
        <taxon>Pseudomonadota</taxon>
        <taxon>Gammaproteobacteria</taxon>
        <taxon>Lysobacterales</taxon>
        <taxon>Lysobacteraceae</taxon>
        <taxon>Stenotrophomonas</taxon>
        <taxon>Stenotrophomonas maltophilia group</taxon>
    </lineage>
</organism>
<accession>A0AAW3SBS7</accession>
<reference evidence="2" key="2">
    <citation type="journal article" date="2020" name="Front. Microbiol.">
        <title>Genetic Variants of the DSF Quorum Sensing System in Stenotrophomonas maltophilia Influence Virulence and Resistance Phenotypes Among Genotypically Diverse Clinical Isolates.</title>
        <authorList>
            <person name="Yero D."/>
            <person name="Huedo P."/>
            <person name="Conchillo-Sole O."/>
            <person name="Martinez-Servat S."/>
            <person name="Mamat U."/>
            <person name="Coves X."/>
            <person name="Llanas F."/>
            <person name="Roca I."/>
            <person name="Vila J."/>
            <person name="Schaible U.E."/>
            <person name="Daura X."/>
            <person name="Gibert I."/>
        </authorList>
    </citation>
    <scope>NUCLEOTIDE SEQUENCE</scope>
    <source>
        <strain evidence="2">OG156</strain>
    </source>
</reference>
<dbReference type="PANTHER" id="PTHR41287:SF1">
    <property type="entry name" value="PROTEIN YMFN"/>
    <property type="match status" value="1"/>
</dbReference>
<sequence>RFEVSDFAGCPCWVGVDLASKLDVAAVVLLFEKGDSYYVIPRFYVPESAVEENEKYQQFLLDELIVSTPGNMTDYAFIEEELKELAAQGVDVRDIAFDPAQAAYLMTRLEQEGLPTVEMAQSVRNLSEPMKEVEALILSRRLWHDGNAAMTWMMGNVVARVDAKEHVYPRKEKMESKIDGAVALIMAMGRAMQARDTGTTQQGFVVID</sequence>
<gene>
    <name evidence="2" type="ORF">D7Y33_22515</name>
</gene>
<dbReference type="Proteomes" id="UP000822271">
    <property type="component" value="Unassembled WGS sequence"/>
</dbReference>
<dbReference type="PANTHER" id="PTHR41287">
    <property type="match status" value="1"/>
</dbReference>
<dbReference type="InterPro" id="IPR046462">
    <property type="entry name" value="TerL_nuclease"/>
</dbReference>
<evidence type="ECO:0000313" key="2">
    <source>
        <dbReference type="EMBL" id="MBA0313749.1"/>
    </source>
</evidence>
<feature type="domain" description="Terminase large subunit-like endonuclease" evidence="1">
    <location>
        <begin position="3"/>
        <end position="193"/>
    </location>
</feature>
<dbReference type="Pfam" id="PF20441">
    <property type="entry name" value="TerL_nuclease"/>
    <property type="match status" value="1"/>
</dbReference>